<dbReference type="GeneID" id="105717558"/>
<dbReference type="FunFam" id="2.30.30.40:FF:000001">
    <property type="entry name" value="Sorbin and SH3 domain-containing protein 1 isoform 2"/>
    <property type="match status" value="1"/>
</dbReference>
<reference evidence="15" key="2">
    <citation type="submission" date="2025-09" db="UniProtKB">
        <authorList>
            <consortium name="Ensembl"/>
        </authorList>
    </citation>
    <scope>IDENTIFICATION</scope>
</reference>
<proteinExistence type="predicted"/>
<feature type="domain" description="SH3" evidence="13">
    <location>
        <begin position="1037"/>
        <end position="1098"/>
    </location>
</feature>
<evidence type="ECO:0000256" key="7">
    <source>
        <dbReference type="ARBA" id="ARBA00022553"/>
    </source>
</evidence>
<dbReference type="GeneTree" id="ENSGT00940000157056"/>
<feature type="compositionally biased region" description="Basic and acidic residues" evidence="12">
    <location>
        <begin position="924"/>
        <end position="938"/>
    </location>
</feature>
<dbReference type="InterPro" id="IPR003127">
    <property type="entry name" value="SoHo_dom"/>
</dbReference>
<feature type="compositionally biased region" description="Basic and acidic residues" evidence="12">
    <location>
        <begin position="952"/>
        <end position="964"/>
    </location>
</feature>
<feature type="region of interest" description="Disordered" evidence="12">
    <location>
        <begin position="25"/>
        <end position="56"/>
    </location>
</feature>
<dbReference type="InterPro" id="IPR013087">
    <property type="entry name" value="Znf_C2H2_type"/>
</dbReference>
<accession>A0A2K5E257</accession>
<feature type="compositionally biased region" description="Basic and acidic residues" evidence="12">
    <location>
        <begin position="280"/>
        <end position="316"/>
    </location>
</feature>
<keyword evidence="10" id="KW-0472">Membrane</keyword>
<evidence type="ECO:0000256" key="11">
    <source>
        <dbReference type="PROSITE-ProRule" id="PRU00192"/>
    </source>
</evidence>
<feature type="compositionally biased region" description="Basic and acidic residues" evidence="12">
    <location>
        <begin position="251"/>
        <end position="261"/>
    </location>
</feature>
<dbReference type="InterPro" id="IPR050384">
    <property type="entry name" value="Endophilin_SH3RF"/>
</dbReference>
<evidence type="ECO:0000259" key="14">
    <source>
        <dbReference type="PROSITE" id="PS50831"/>
    </source>
</evidence>
<reference evidence="15" key="1">
    <citation type="submission" date="2025-08" db="UniProtKB">
        <authorList>
            <consortium name="Ensembl"/>
        </authorList>
    </citation>
    <scope>IDENTIFICATION</scope>
</reference>
<dbReference type="GO" id="GO:0005886">
    <property type="term" value="C:plasma membrane"/>
    <property type="evidence" value="ECO:0007669"/>
    <property type="project" value="UniProtKB-SubCell"/>
</dbReference>
<dbReference type="PROSITE" id="PS50831">
    <property type="entry name" value="SOHO"/>
    <property type="match status" value="1"/>
</dbReference>
<evidence type="ECO:0000256" key="5">
    <source>
        <dbReference type="ARBA" id="ARBA00022475"/>
    </source>
</evidence>
<feature type="compositionally biased region" description="Polar residues" evidence="12">
    <location>
        <begin position="82"/>
        <end position="91"/>
    </location>
</feature>
<dbReference type="InterPro" id="IPR001452">
    <property type="entry name" value="SH3_domain"/>
</dbReference>
<evidence type="ECO:0000256" key="8">
    <source>
        <dbReference type="ARBA" id="ARBA00022737"/>
    </source>
</evidence>
<dbReference type="PROSITE" id="PS00028">
    <property type="entry name" value="ZINC_FINGER_C2H2_1"/>
    <property type="match status" value="1"/>
</dbReference>
<keyword evidence="6" id="KW-0963">Cytoplasm</keyword>
<dbReference type="GO" id="GO:0005737">
    <property type="term" value="C:cytoplasm"/>
    <property type="evidence" value="ECO:0007669"/>
    <property type="project" value="UniProtKB-SubCell"/>
</dbReference>
<name>A0A2K5E257_AOTNA</name>
<dbReference type="Pfam" id="PF14604">
    <property type="entry name" value="SH3_9"/>
    <property type="match status" value="1"/>
</dbReference>
<evidence type="ECO:0000256" key="2">
    <source>
        <dbReference type="ARBA" id="ARBA00004246"/>
    </source>
</evidence>
<feature type="region of interest" description="Disordered" evidence="12">
    <location>
        <begin position="885"/>
        <end position="964"/>
    </location>
</feature>
<feature type="domain" description="SH3" evidence="13">
    <location>
        <begin position="1139"/>
        <end position="1198"/>
    </location>
</feature>
<feature type="compositionally biased region" description="Pro residues" evidence="12">
    <location>
        <begin position="266"/>
        <end position="279"/>
    </location>
</feature>
<feature type="region of interest" description="Disordered" evidence="12">
    <location>
        <begin position="70"/>
        <end position="95"/>
    </location>
</feature>
<dbReference type="GO" id="GO:0030425">
    <property type="term" value="C:dendrite"/>
    <property type="evidence" value="ECO:0007669"/>
    <property type="project" value="TreeGrafter"/>
</dbReference>
<dbReference type="FunFam" id="2.30.30.40:FF:000004">
    <property type="entry name" value="Sorbin and SH3 domain-containing protein 1 isoform 2"/>
    <property type="match status" value="1"/>
</dbReference>
<dbReference type="GO" id="GO:0007219">
    <property type="term" value="P:Notch signaling pathway"/>
    <property type="evidence" value="ECO:0007669"/>
    <property type="project" value="TreeGrafter"/>
</dbReference>
<keyword evidence="5" id="KW-1003">Cell membrane</keyword>
<dbReference type="CDD" id="cd11917">
    <property type="entry name" value="SH3_Sorbs2_3"/>
    <property type="match status" value="1"/>
</dbReference>
<evidence type="ECO:0000313" key="16">
    <source>
        <dbReference type="Proteomes" id="UP000233020"/>
    </source>
</evidence>
<feature type="domain" description="SoHo" evidence="14">
    <location>
        <begin position="165"/>
        <end position="226"/>
    </location>
</feature>
<evidence type="ECO:0000256" key="12">
    <source>
        <dbReference type="SAM" id="MobiDB-lite"/>
    </source>
</evidence>
<feature type="compositionally biased region" description="Polar residues" evidence="12">
    <location>
        <begin position="909"/>
        <end position="923"/>
    </location>
</feature>
<dbReference type="GO" id="GO:0043025">
    <property type="term" value="C:neuronal cell body"/>
    <property type="evidence" value="ECO:0007669"/>
    <property type="project" value="TreeGrafter"/>
</dbReference>
<dbReference type="Proteomes" id="UP000233020">
    <property type="component" value="Unplaced"/>
</dbReference>
<dbReference type="SUPFAM" id="SSF50044">
    <property type="entry name" value="SH3-domain"/>
    <property type="match status" value="3"/>
</dbReference>
<dbReference type="OrthoDB" id="73680at2759"/>
<evidence type="ECO:0000256" key="10">
    <source>
        <dbReference type="ARBA" id="ARBA00023136"/>
    </source>
</evidence>
<keyword evidence="4 11" id="KW-0728">SH3 domain</keyword>
<evidence type="ECO:0000256" key="6">
    <source>
        <dbReference type="ARBA" id="ARBA00022490"/>
    </source>
</evidence>
<dbReference type="Ensembl" id="ENSANAT00000045341.1">
    <property type="protein sequence ID" value="ENSANAP00000027337.1"/>
    <property type="gene ID" value="ENSANAG00000031351.1"/>
</dbReference>
<keyword evidence="16" id="KW-1185">Reference proteome</keyword>
<dbReference type="AlphaFoldDB" id="A0A2K5E257"/>
<dbReference type="GO" id="GO:0005925">
    <property type="term" value="C:focal adhesion"/>
    <property type="evidence" value="ECO:0007669"/>
    <property type="project" value="UniProtKB-SubCell"/>
</dbReference>
<protein>
    <submittedName>
        <fullName evidence="15">Sorbin and SH3 domain containing 2</fullName>
    </submittedName>
</protein>
<dbReference type="SMART" id="SM00459">
    <property type="entry name" value="Sorb"/>
    <property type="match status" value="1"/>
</dbReference>
<keyword evidence="9" id="KW-0965">Cell junction</keyword>
<dbReference type="Gene3D" id="2.30.30.40">
    <property type="entry name" value="SH3 Domains"/>
    <property type="match status" value="3"/>
</dbReference>
<dbReference type="PRINTS" id="PR00499">
    <property type="entry name" value="P67PHOX"/>
</dbReference>
<dbReference type="PROSITE" id="PS50002">
    <property type="entry name" value="SH3"/>
    <property type="match status" value="3"/>
</dbReference>
<dbReference type="KEGG" id="anan:105717558"/>
<sequence>MNTDSGGSARKRAAMSVTLTSVKRVQSSPNLLAAGRDSQSPDSAWRSYHGNQETLNGDATYSSLAAKGFRSVRPNLQDKRSPTQSQITVNGNSGGAVSPMSYYQRPFSPSAYSLPASLNSSIVMQHGASLDSTETYPQHAQSLDGTSSSSIPLYRSSEEEKRVTVIKAPHYPGIGPVDESGIPTAIRTTVDRPKDWYKTMFKQIHMVHKPDDDTDMYNTPYTYNAGLYNPPYSAQSHPAAKTQTYRPLSKSHSDNSTHAFKDTSSPVPPPHVPPPVPPLRPRDRSSTEKHDWDPPDRKVDTRKFRSEPRSIFEYEPGKSSILQHERPASLYQSSIDRSLERPMSSASTASDFRKRRKSEPAVGPPRGLGDQSVSRTSPGRADLPGSSTTLTRSFTSSSPSSPSRAKGGDDSKMCPSLCSYSGLNGNPPSELDCCSTYRQHLDVPRDSPRAITFKNGWQMARQNAEIWSSTEETVSPKIKSRSCDDLLNDDCDSFPDPKIKSESMGSLLCDEDSKESCAITWGSPYIQEVRSNGRSRIRHRSAHNAPGFLKMYKKMHRINRKDLMNSEVICSVKSRILQYENEQQPKGLGHAWSQSSTEEVPRDMVPTRISEFEKLIQKSKSMPNLGDDTLSPVTLEPPQNGLCPKRRFSIEYLLEEEDEGRCPAQVPRGCASNALVPIHIEVTSHEQPRAHVEFSDSDQDGMVSDHSDYIHVEGSSFCSESDFDHFSFTSSESFYGSSHHHHHHHHHHHRHLISSCKGRCPASYTRFTTMLKHERARHENTEEPRRPEMDPGLSKLAFLVSPVPFRRKRNSAPKKQTEKAKCKASVFEALDSALKDICDQIKAEKNKGSLPDNSILHRLISELLPDVPERTSSLSVLRRSPLHLPLQPLPQDGAIHCPPYQSDGGRTPHSASFQDVDTASNNYHHQDRGGALQDRESPRSYSSTLTDMGRSAPRERRGTPEKEKLPAKAVYDFKAQTSKELSFKKGDTVYILRKIDQNWYEGEHHGRVGIFPISYVEKLIPPEKAQPARPPPPAQPGEIGEAIAKYNFNADTNVELSLRKGDRVILLKRVDQNWYEGKIPGANRQGIFPVSYVEVVKNTKGAEDYPDPPIPHSYSSDRIHSLSSNKPQRPVFTHENIQGGGEPFQALYNYTPRNEDELELRESDVIDVMEKCDDGWFVGTSRRTKFFGTFPGNYVKRL</sequence>
<dbReference type="FunFam" id="2.30.30.40:FF:000003">
    <property type="entry name" value="Sorbin and SH3 domain-containing protein 1 isoform 2"/>
    <property type="match status" value="1"/>
</dbReference>
<dbReference type="InterPro" id="IPR036028">
    <property type="entry name" value="SH3-like_dom_sf"/>
</dbReference>
<dbReference type="GO" id="GO:0045202">
    <property type="term" value="C:synapse"/>
    <property type="evidence" value="ECO:0007669"/>
    <property type="project" value="TreeGrafter"/>
</dbReference>
<evidence type="ECO:0000313" key="15">
    <source>
        <dbReference type="Ensembl" id="ENSANAP00000027337.1"/>
    </source>
</evidence>
<feature type="compositionally biased region" description="Polar residues" evidence="12">
    <location>
        <begin position="233"/>
        <end position="246"/>
    </location>
</feature>
<dbReference type="CDD" id="cd11923">
    <property type="entry name" value="SH3_Sorbs2_2"/>
    <property type="match status" value="1"/>
</dbReference>
<dbReference type="SMART" id="SM00326">
    <property type="entry name" value="SH3"/>
    <property type="match status" value="3"/>
</dbReference>
<keyword evidence="7" id="KW-0597">Phosphoprotein</keyword>
<dbReference type="Pfam" id="PF02208">
    <property type="entry name" value="Sorb"/>
    <property type="match status" value="1"/>
</dbReference>
<evidence type="ECO:0000259" key="13">
    <source>
        <dbReference type="PROSITE" id="PS50002"/>
    </source>
</evidence>
<dbReference type="Pfam" id="PF00018">
    <property type="entry name" value="SH3_1"/>
    <property type="match status" value="2"/>
</dbReference>
<evidence type="ECO:0000256" key="4">
    <source>
        <dbReference type="ARBA" id="ARBA00022443"/>
    </source>
</evidence>
<evidence type="ECO:0000256" key="9">
    <source>
        <dbReference type="ARBA" id="ARBA00022949"/>
    </source>
</evidence>
<feature type="region of interest" description="Disordered" evidence="12">
    <location>
        <begin position="233"/>
        <end position="411"/>
    </location>
</feature>
<evidence type="ECO:0000256" key="3">
    <source>
        <dbReference type="ARBA" id="ARBA00004496"/>
    </source>
</evidence>
<dbReference type="CDD" id="cd11920">
    <property type="entry name" value="SH3_Sorbs2_1"/>
    <property type="match status" value="1"/>
</dbReference>
<feature type="domain" description="SH3" evidence="13">
    <location>
        <begin position="962"/>
        <end position="1021"/>
    </location>
</feature>
<evidence type="ECO:0000256" key="1">
    <source>
        <dbReference type="ARBA" id="ARBA00004236"/>
    </source>
</evidence>
<dbReference type="STRING" id="37293.ENSANAP00000027337"/>
<dbReference type="PRINTS" id="PR00452">
    <property type="entry name" value="SH3DOMAIN"/>
</dbReference>
<gene>
    <name evidence="15" type="primary">SORBS2</name>
</gene>
<comment type="subcellular location">
    <subcellularLocation>
        <location evidence="2">Cell junction</location>
        <location evidence="2">Focal adhesion</location>
    </subcellularLocation>
    <subcellularLocation>
        <location evidence="1">Cell membrane</location>
    </subcellularLocation>
    <subcellularLocation>
        <location evidence="3">Cytoplasm</location>
    </subcellularLocation>
</comment>
<dbReference type="PANTHER" id="PTHR14167:SF56">
    <property type="entry name" value="SORBIN AND SH3 DOMAIN-CONTAINING PROTEIN 2"/>
    <property type="match status" value="1"/>
</dbReference>
<keyword evidence="8" id="KW-0677">Repeat</keyword>
<dbReference type="PANTHER" id="PTHR14167">
    <property type="entry name" value="SH3 DOMAIN-CONTAINING"/>
    <property type="match status" value="1"/>
</dbReference>
<feature type="compositionally biased region" description="Low complexity" evidence="12">
    <location>
        <begin position="386"/>
        <end position="404"/>
    </location>
</feature>
<organism evidence="15 16">
    <name type="scientific">Aotus nancymaae</name>
    <name type="common">Ma's night monkey</name>
    <dbReference type="NCBI Taxonomy" id="37293"/>
    <lineage>
        <taxon>Eukaryota</taxon>
        <taxon>Metazoa</taxon>
        <taxon>Chordata</taxon>
        <taxon>Craniata</taxon>
        <taxon>Vertebrata</taxon>
        <taxon>Euteleostomi</taxon>
        <taxon>Mammalia</taxon>
        <taxon>Eutheria</taxon>
        <taxon>Euarchontoglires</taxon>
        <taxon>Primates</taxon>
        <taxon>Haplorrhini</taxon>
        <taxon>Platyrrhini</taxon>
        <taxon>Aotidae</taxon>
        <taxon>Aotus</taxon>
    </lineage>
</organism>
<dbReference type="CTD" id="8470"/>